<dbReference type="InterPro" id="IPR011606">
    <property type="entry name" value="Brnchd-chn_aa_trnsp_permease"/>
</dbReference>
<gene>
    <name evidence="9" type="ORF">FRY98_05910</name>
</gene>
<name>A0A5D0CZN4_9BACL</name>
<dbReference type="GO" id="GO:1903785">
    <property type="term" value="P:L-valine transmembrane transport"/>
    <property type="evidence" value="ECO:0007669"/>
    <property type="project" value="TreeGrafter"/>
</dbReference>
<dbReference type="Pfam" id="PF03591">
    <property type="entry name" value="AzlC"/>
    <property type="match status" value="1"/>
</dbReference>
<evidence type="ECO:0000256" key="5">
    <source>
        <dbReference type="ARBA" id="ARBA00022692"/>
    </source>
</evidence>
<evidence type="ECO:0000313" key="9">
    <source>
        <dbReference type="EMBL" id="TYA15183.1"/>
    </source>
</evidence>
<evidence type="ECO:0000256" key="6">
    <source>
        <dbReference type="ARBA" id="ARBA00022989"/>
    </source>
</evidence>
<protein>
    <submittedName>
        <fullName evidence="9">AzlC family ABC transporter permease</fullName>
    </submittedName>
</protein>
<evidence type="ECO:0000256" key="1">
    <source>
        <dbReference type="ARBA" id="ARBA00004651"/>
    </source>
</evidence>
<comment type="caution">
    <text evidence="9">The sequence shown here is derived from an EMBL/GenBank/DDBJ whole genome shotgun (WGS) entry which is preliminary data.</text>
</comment>
<keyword evidence="4" id="KW-1003">Cell membrane</keyword>
<dbReference type="EMBL" id="VSDO01000001">
    <property type="protein sequence ID" value="TYA15183.1"/>
    <property type="molecule type" value="Genomic_DNA"/>
</dbReference>
<dbReference type="OrthoDB" id="3177005at2"/>
<feature type="transmembrane region" description="Helical" evidence="8">
    <location>
        <begin position="56"/>
        <end position="78"/>
    </location>
</feature>
<comment type="subcellular location">
    <subcellularLocation>
        <location evidence="1">Cell membrane</location>
        <topology evidence="1">Multi-pass membrane protein</topology>
    </subcellularLocation>
</comment>
<keyword evidence="5 8" id="KW-0812">Transmembrane</keyword>
<evidence type="ECO:0000256" key="2">
    <source>
        <dbReference type="ARBA" id="ARBA00010735"/>
    </source>
</evidence>
<evidence type="ECO:0000256" key="7">
    <source>
        <dbReference type="ARBA" id="ARBA00023136"/>
    </source>
</evidence>
<evidence type="ECO:0000313" key="10">
    <source>
        <dbReference type="Proteomes" id="UP000325218"/>
    </source>
</evidence>
<keyword evidence="6 8" id="KW-1133">Transmembrane helix</keyword>
<sequence>MNRQDRISMALKDALPIVIAYFPISVTFGVLAAASGFSSLYTILGSVWIYSGGAQFMLVGMIGYAAVPTAVITTILLVNLRHILYGATIGPHMKTWSEPLKWAAAFGLTDEVYAVVSSRLKSGERLMPAYYLTFAFAAYASWIAGTSVGIGLGGLVPPELSDILEFALPAMFIALLFGGEINLPTLASATTGAVLAITAGLIGLGGAGIVLGGLGGATVGLVVKNYQNRKQRSI</sequence>
<dbReference type="Proteomes" id="UP000325218">
    <property type="component" value="Unassembled WGS sequence"/>
</dbReference>
<feature type="transmembrane region" description="Helical" evidence="8">
    <location>
        <begin position="21"/>
        <end position="50"/>
    </location>
</feature>
<dbReference type="PANTHER" id="PTHR34979">
    <property type="entry name" value="INNER MEMBRANE PROTEIN YGAZ"/>
    <property type="match status" value="1"/>
</dbReference>
<feature type="transmembrane region" description="Helical" evidence="8">
    <location>
        <begin position="193"/>
        <end position="223"/>
    </location>
</feature>
<keyword evidence="3" id="KW-0813">Transport</keyword>
<feature type="transmembrane region" description="Helical" evidence="8">
    <location>
        <begin position="128"/>
        <end position="156"/>
    </location>
</feature>
<proteinExistence type="inferred from homology"/>
<comment type="similarity">
    <text evidence="2">Belongs to the AzlC family.</text>
</comment>
<accession>A0A5D0CZN4</accession>
<keyword evidence="10" id="KW-1185">Reference proteome</keyword>
<dbReference type="AlphaFoldDB" id="A0A5D0CZN4"/>
<evidence type="ECO:0000256" key="8">
    <source>
        <dbReference type="SAM" id="Phobius"/>
    </source>
</evidence>
<organism evidence="9 10">
    <name type="scientific">Paenibacillus faecis</name>
    <dbReference type="NCBI Taxonomy" id="862114"/>
    <lineage>
        <taxon>Bacteria</taxon>
        <taxon>Bacillati</taxon>
        <taxon>Bacillota</taxon>
        <taxon>Bacilli</taxon>
        <taxon>Bacillales</taxon>
        <taxon>Paenibacillaceae</taxon>
        <taxon>Paenibacillus</taxon>
    </lineage>
</organism>
<evidence type="ECO:0000256" key="4">
    <source>
        <dbReference type="ARBA" id="ARBA00022475"/>
    </source>
</evidence>
<reference evidence="9 10" key="1">
    <citation type="submission" date="2019-08" db="EMBL/GenBank/DDBJ databases">
        <title>Genome sequencing of Paenibacillus faecis DSM 23593(T).</title>
        <authorList>
            <person name="Kook J.-K."/>
            <person name="Park S.-N."/>
            <person name="Lim Y.K."/>
        </authorList>
    </citation>
    <scope>NUCLEOTIDE SEQUENCE [LARGE SCALE GENOMIC DNA]</scope>
    <source>
        <strain evidence="9 10">DSM 23593</strain>
    </source>
</reference>
<keyword evidence="7 8" id="KW-0472">Membrane</keyword>
<feature type="transmembrane region" description="Helical" evidence="8">
    <location>
        <begin position="163"/>
        <end position="181"/>
    </location>
</feature>
<evidence type="ECO:0000256" key="3">
    <source>
        <dbReference type="ARBA" id="ARBA00022448"/>
    </source>
</evidence>
<dbReference type="RefSeq" id="WP_148450774.1">
    <property type="nucleotide sequence ID" value="NZ_VSDO01000001.1"/>
</dbReference>
<dbReference type="PANTHER" id="PTHR34979:SF1">
    <property type="entry name" value="INNER MEMBRANE PROTEIN YGAZ"/>
    <property type="match status" value="1"/>
</dbReference>
<dbReference type="GO" id="GO:0005886">
    <property type="term" value="C:plasma membrane"/>
    <property type="evidence" value="ECO:0007669"/>
    <property type="project" value="UniProtKB-SubCell"/>
</dbReference>